<feature type="transmembrane region" description="Helical" evidence="6">
    <location>
        <begin position="520"/>
        <end position="538"/>
    </location>
</feature>
<feature type="region of interest" description="Disordered" evidence="5">
    <location>
        <begin position="167"/>
        <end position="195"/>
    </location>
</feature>
<reference evidence="9 10" key="1">
    <citation type="submission" date="2018-07" db="EMBL/GenBank/DDBJ databases">
        <title>Draft Genome Assemblies for Five Robust Yarrowia lipolytica Strains Exhibiting High Lipid Production and Pentose Sugar Utilization and Sugar Alcohol Secretion from Undetoxified Lignocellulosic Biomass Hydrolysates.</title>
        <authorList>
            <consortium name="DOE Joint Genome Institute"/>
            <person name="Walker C."/>
            <person name="Ryu S."/>
            <person name="Na H."/>
            <person name="Zane M."/>
            <person name="LaButti K."/>
            <person name="Lipzen A."/>
            <person name="Haridas S."/>
            <person name="Barry K."/>
            <person name="Grigoriev I.V."/>
            <person name="Quarterman J."/>
            <person name="Slininger P."/>
            <person name="Dien B."/>
            <person name="Trinh C.T."/>
        </authorList>
    </citation>
    <scope>NUCLEOTIDE SEQUENCE [LARGE SCALE GENOMIC DNA]</scope>
    <source>
        <strain evidence="9 10">YB392</strain>
    </source>
</reference>
<keyword evidence="4 6" id="KW-0472">Membrane</keyword>
<evidence type="ECO:0000256" key="3">
    <source>
        <dbReference type="ARBA" id="ARBA00022989"/>
    </source>
</evidence>
<accession>A0A371CAB7</accession>
<protein>
    <submittedName>
        <fullName evidence="9">Calcium-activated chloride channel-domain-containing protein</fullName>
    </submittedName>
</protein>
<feature type="transmembrane region" description="Helical" evidence="6">
    <location>
        <begin position="888"/>
        <end position="907"/>
    </location>
</feature>
<dbReference type="GO" id="GO:0032541">
    <property type="term" value="C:cortical endoplasmic reticulum"/>
    <property type="evidence" value="ECO:0007669"/>
    <property type="project" value="TreeGrafter"/>
</dbReference>
<dbReference type="PANTHER" id="PTHR12308:SF73">
    <property type="entry name" value="ANOCTAMIN"/>
    <property type="match status" value="1"/>
</dbReference>
<proteinExistence type="predicted"/>
<evidence type="ECO:0000256" key="5">
    <source>
        <dbReference type="SAM" id="MobiDB-lite"/>
    </source>
</evidence>
<dbReference type="InterPro" id="IPR007632">
    <property type="entry name" value="Anoctamin"/>
</dbReference>
<evidence type="ECO:0000313" key="10">
    <source>
        <dbReference type="Proteomes" id="UP000256601"/>
    </source>
</evidence>
<dbReference type="VEuPathDB" id="FungiDB:YALI1_C29762g"/>
<dbReference type="Pfam" id="PF04547">
    <property type="entry name" value="Anoctamin"/>
    <property type="match status" value="1"/>
</dbReference>
<feature type="transmembrane region" description="Helical" evidence="6">
    <location>
        <begin position="835"/>
        <end position="858"/>
    </location>
</feature>
<feature type="transmembrane region" description="Helical" evidence="6">
    <location>
        <begin position="614"/>
        <end position="640"/>
    </location>
</feature>
<evidence type="ECO:0000256" key="1">
    <source>
        <dbReference type="ARBA" id="ARBA00004141"/>
    </source>
</evidence>
<name>A0A371CAB7_YARLL</name>
<dbReference type="GO" id="GO:0016020">
    <property type="term" value="C:membrane"/>
    <property type="evidence" value="ECO:0007669"/>
    <property type="project" value="UniProtKB-SubCell"/>
</dbReference>
<evidence type="ECO:0000259" key="7">
    <source>
        <dbReference type="Pfam" id="PF04547"/>
    </source>
</evidence>
<dbReference type="VEuPathDB" id="FungiDB:YALI0_C21538g"/>
<dbReference type="PANTHER" id="PTHR12308">
    <property type="entry name" value="ANOCTAMIN"/>
    <property type="match status" value="1"/>
</dbReference>
<dbReference type="AlphaFoldDB" id="A0A371CAB7"/>
<comment type="subcellular location">
    <subcellularLocation>
        <location evidence="1">Membrane</location>
        <topology evidence="1">Multi-pass membrane protein</topology>
    </subcellularLocation>
</comment>
<feature type="domain" description="Anoctamin alpha-beta plait" evidence="8">
    <location>
        <begin position="343"/>
        <end position="469"/>
    </location>
</feature>
<feature type="transmembrane region" description="Helical" evidence="6">
    <location>
        <begin position="759"/>
        <end position="785"/>
    </location>
</feature>
<evidence type="ECO:0000313" key="9">
    <source>
        <dbReference type="EMBL" id="RDW27132.1"/>
    </source>
</evidence>
<dbReference type="InterPro" id="IPR049452">
    <property type="entry name" value="Anoctamin_TM"/>
</dbReference>
<sequence length="1044" mass="114698">MAKNFERSIRSGQAGVGVVPGSRAPTEGELERAKYGPMSTATHGGERGVHIDATGYNKDTSGVGSGVGAGVGSSSASSDPYSSGPTRGVTTNIGESPAGVNSGVTGIPSGGAVAAADTAVDVVTNEIPQTEAAGQHLKELGSPENPAVNPTGEVHTKLRADGFPTEETPRYAPSNQFDGFTGSTPLGQNYGSDYTGDSHNLNSTSPYPQHQNQTIGMPEENARNISAPYESTQEGPGVAGQTPVHREIYTETREPIIGSGSTTAAVKGVPPTDGVIADAHAQVTSLGSSVDAHKTTAVSGVDSSGLRKRVDHVEVTKTSVIKETPPPPPLPHLAPQDQIQYFDADYVIVVKPQGAEKDLHHIEQLTGLLAANHIDTKVRDGLGNELLVFLKFSDIIIDRAASHSHVNDFLYHLRSDNPRNLKKDSFEQLREHSKEYKSSERLRLVHHYLSAPEIDGGLGIDPSNPKFAYIDEIFPLQDRKKNKQYAALLGSKWVVDDEDLDAINDLYGEQVAFYFGFSQFYLQWLIVPSIVGVLAHFLLPSYSFFYTLVIQIWSIVFVRAWRKRETNLAIRFGATNASAVGERRAFIAEGAKIDMISDIKRPWYSPSKRVAKELAFIPVAFTLAALLVVGHTIIFAFEIYTRQIYHGPFSDYAPLVPTALLVVFLGVFKVIYGIIAKKMTDWENHEFEGVYTRSLTIKLFVVDFLSSYFGLFLTGFIYLPFGQNLVGYLNVFQELINFLVGDTVVKPFTVDSSRLYDQMIYFLGTAQVINFVLSRALPIVIRFALPVISKIRGVVVAAPVELAPQEEHYMDIVRGERSKSVYDVTNDYRSTITQFGFVALFGPVWALGPLCALIHNFLSLRSEFLKISVDFQRPTPRRVENIQPWDDILTFITWLGSLSTTALVVMLRSVHYDNDAAVAFTNVRYVSVSQTLGIDGTSLGVVTVAPWFVLAAVLYAEHQYLFVSRLTDFIFSQFDSPEVITDKRSRYQLRKALLAAEGGSENVKDIVFSLSPRGGQPPRVDIQTVDVILKRRRHPAVPNTKKAQ</sequence>
<evidence type="ECO:0000256" key="4">
    <source>
        <dbReference type="ARBA" id="ARBA00023136"/>
    </source>
</evidence>
<feature type="compositionally biased region" description="Polar residues" evidence="5">
    <location>
        <begin position="79"/>
        <end position="94"/>
    </location>
</feature>
<keyword evidence="2 6" id="KW-0812">Transmembrane</keyword>
<gene>
    <name evidence="9" type="ORF">B0I71DRAFT_129712</name>
</gene>
<dbReference type="Pfam" id="PF20877">
    <property type="entry name" value="Anoctamin_N"/>
    <property type="match status" value="1"/>
</dbReference>
<evidence type="ECO:0000259" key="8">
    <source>
        <dbReference type="Pfam" id="PF20877"/>
    </source>
</evidence>
<feature type="region of interest" description="Disordered" evidence="5">
    <location>
        <begin position="1"/>
        <end position="101"/>
    </location>
</feature>
<dbReference type="EMBL" id="KZ858968">
    <property type="protein sequence ID" value="RDW27132.1"/>
    <property type="molecule type" value="Genomic_DNA"/>
</dbReference>
<evidence type="ECO:0000256" key="2">
    <source>
        <dbReference type="ARBA" id="ARBA00022692"/>
    </source>
</evidence>
<organism evidence="9 10">
    <name type="scientific">Yarrowia lipolytica</name>
    <name type="common">Candida lipolytica</name>
    <dbReference type="NCBI Taxonomy" id="4952"/>
    <lineage>
        <taxon>Eukaryota</taxon>
        <taxon>Fungi</taxon>
        <taxon>Dikarya</taxon>
        <taxon>Ascomycota</taxon>
        <taxon>Saccharomycotina</taxon>
        <taxon>Dipodascomycetes</taxon>
        <taxon>Dipodascales</taxon>
        <taxon>Dipodascales incertae sedis</taxon>
        <taxon>Yarrowia</taxon>
    </lineage>
</organism>
<feature type="transmembrane region" description="Helical" evidence="6">
    <location>
        <begin position="652"/>
        <end position="675"/>
    </location>
</feature>
<dbReference type="GO" id="GO:0005254">
    <property type="term" value="F:chloride channel activity"/>
    <property type="evidence" value="ECO:0007669"/>
    <property type="project" value="TreeGrafter"/>
</dbReference>
<feature type="domain" description="Anoctamin transmembrane" evidence="7">
    <location>
        <begin position="503"/>
        <end position="985"/>
    </location>
</feature>
<dbReference type="InterPro" id="IPR049456">
    <property type="entry name" value="Anoctamin_N_fung"/>
</dbReference>
<feature type="compositionally biased region" description="Polar residues" evidence="5">
    <location>
        <begin position="173"/>
        <end position="195"/>
    </location>
</feature>
<evidence type="ECO:0000256" key="6">
    <source>
        <dbReference type="SAM" id="Phobius"/>
    </source>
</evidence>
<dbReference type="Proteomes" id="UP000256601">
    <property type="component" value="Unassembled WGS sequence"/>
</dbReference>
<keyword evidence="3 6" id="KW-1133">Transmembrane helix</keyword>
<feature type="transmembrane region" description="Helical" evidence="6">
    <location>
        <begin position="695"/>
        <end position="719"/>
    </location>
</feature>